<protein>
    <recommendedName>
        <fullName evidence="3">Radical SAM protein</fullName>
    </recommendedName>
</protein>
<evidence type="ECO:0000313" key="2">
    <source>
        <dbReference type="Proteomes" id="UP000611640"/>
    </source>
</evidence>
<dbReference type="InterPro" id="IPR013785">
    <property type="entry name" value="Aldolase_TIM"/>
</dbReference>
<dbReference type="Proteomes" id="UP000611640">
    <property type="component" value="Chromosome"/>
</dbReference>
<reference evidence="1 2" key="1">
    <citation type="submission" date="2020-08" db="EMBL/GenBank/DDBJ databases">
        <title>Whole genome shotgun sequence of Actinocatenispora thailandica NBRC 105041.</title>
        <authorList>
            <person name="Komaki H."/>
            <person name="Tamura T."/>
        </authorList>
    </citation>
    <scope>NUCLEOTIDE SEQUENCE [LARGE SCALE GENOMIC DNA]</scope>
    <source>
        <strain evidence="1 2">NBRC 105041</strain>
    </source>
</reference>
<accession>A0A7R7DS97</accession>
<name>A0A7R7DS97_9ACTN</name>
<dbReference type="EMBL" id="AP023355">
    <property type="protein sequence ID" value="BCJ36867.1"/>
    <property type="molecule type" value="Genomic_DNA"/>
</dbReference>
<dbReference type="AlphaFoldDB" id="A0A7R7DS97"/>
<organism evidence="1 2">
    <name type="scientific">Actinocatenispora thailandica</name>
    <dbReference type="NCBI Taxonomy" id="227318"/>
    <lineage>
        <taxon>Bacteria</taxon>
        <taxon>Bacillati</taxon>
        <taxon>Actinomycetota</taxon>
        <taxon>Actinomycetes</taxon>
        <taxon>Micromonosporales</taxon>
        <taxon>Micromonosporaceae</taxon>
        <taxon>Actinocatenispora</taxon>
    </lineage>
</organism>
<dbReference type="NCBIfam" id="NF045502">
    <property type="entry name" value="variant_rSAM"/>
    <property type="match status" value="1"/>
</dbReference>
<evidence type="ECO:0000313" key="1">
    <source>
        <dbReference type="EMBL" id="BCJ36867.1"/>
    </source>
</evidence>
<proteinExistence type="predicted"/>
<dbReference type="SUPFAM" id="SSF102114">
    <property type="entry name" value="Radical SAM enzymes"/>
    <property type="match status" value="1"/>
</dbReference>
<keyword evidence="2" id="KW-1185">Reference proteome</keyword>
<dbReference type="KEGG" id="atl:Athai_43700"/>
<dbReference type="RefSeq" id="WP_239157073.1">
    <property type="nucleotide sequence ID" value="NZ_AP023355.1"/>
</dbReference>
<evidence type="ECO:0008006" key="3">
    <source>
        <dbReference type="Google" id="ProtNLM"/>
    </source>
</evidence>
<gene>
    <name evidence="1" type="ORF">Athai_43700</name>
</gene>
<dbReference type="InterPro" id="IPR058240">
    <property type="entry name" value="rSAM_sf"/>
</dbReference>
<dbReference type="Gene3D" id="3.20.20.70">
    <property type="entry name" value="Aldolase class I"/>
    <property type="match status" value="1"/>
</dbReference>
<sequence>MAEVGVSLGATRAEQMPRGELLEDAMQRFGQLPPEAILKEDLLRTGMAFDDSALTDNEDGEVKPKSYFIFSFDHRELPELGSAALRRPPEEIVLTGGPFGLRRTVVSVRVNPASPYRVAAGDDGLLRLHVDGRAIADVGLPPMPEYYRHALGNGKQVMEVAPTIQWGYLIYLTVFRVCQYFGAKEECQYCDINHNWRQHKKAGRPYTGVKPVDEVLEALAIIDEYDTAKLSTAYTLTGGSVTKTVEGLAEADFYGRYAKAIEERFPGRWIGKVVAQALPKADVQRFFDYGIRIYHPNYEVWDKRLFELYCPGKERYVGREEWHRRILDAADVFGARNVIPNFVAGVEMAAPHGFTDVDAAIESTAEGLEYFMSRGITPRFTTWCPEPTTPLGRANPQGAPLEYHLKLLTAYRETMERNKLSAPPGYGPPGAGNAVFSVSSFMDTLPPEPTAGS</sequence>